<reference evidence="1 2" key="1">
    <citation type="journal article" date="2021" name="Nat. Plants">
        <title>The Taxus genome provides insights into paclitaxel biosynthesis.</title>
        <authorList>
            <person name="Xiong X."/>
            <person name="Gou J."/>
            <person name="Liao Q."/>
            <person name="Li Y."/>
            <person name="Zhou Q."/>
            <person name="Bi G."/>
            <person name="Li C."/>
            <person name="Du R."/>
            <person name="Wang X."/>
            <person name="Sun T."/>
            <person name="Guo L."/>
            <person name="Liang H."/>
            <person name="Lu P."/>
            <person name="Wu Y."/>
            <person name="Zhang Z."/>
            <person name="Ro D.K."/>
            <person name="Shang Y."/>
            <person name="Huang S."/>
            <person name="Yan J."/>
        </authorList>
    </citation>
    <scope>NUCLEOTIDE SEQUENCE [LARGE SCALE GENOMIC DNA]</scope>
    <source>
        <strain evidence="1">Ta-2019</strain>
    </source>
</reference>
<dbReference type="EMBL" id="JAHRHJ020000005">
    <property type="protein sequence ID" value="KAH9315868.1"/>
    <property type="molecule type" value="Genomic_DNA"/>
</dbReference>
<accession>A0AA38G5T4</accession>
<feature type="non-terminal residue" evidence="1">
    <location>
        <position position="60"/>
    </location>
</feature>
<protein>
    <submittedName>
        <fullName evidence="1">Uncharacterized protein</fullName>
    </submittedName>
</protein>
<dbReference type="AlphaFoldDB" id="A0AA38G5T4"/>
<evidence type="ECO:0000313" key="2">
    <source>
        <dbReference type="Proteomes" id="UP000824469"/>
    </source>
</evidence>
<evidence type="ECO:0000313" key="1">
    <source>
        <dbReference type="EMBL" id="KAH9315868.1"/>
    </source>
</evidence>
<dbReference type="Proteomes" id="UP000824469">
    <property type="component" value="Unassembled WGS sequence"/>
</dbReference>
<keyword evidence="2" id="KW-1185">Reference proteome</keyword>
<proteinExistence type="predicted"/>
<feature type="non-terminal residue" evidence="1">
    <location>
        <position position="1"/>
    </location>
</feature>
<gene>
    <name evidence="1" type="ORF">KI387_024495</name>
</gene>
<comment type="caution">
    <text evidence="1">The sequence shown here is derived from an EMBL/GenBank/DDBJ whole genome shotgun (WGS) entry which is preliminary data.</text>
</comment>
<name>A0AA38G5T4_TAXCH</name>
<sequence length="60" mass="6871">GINTTTDKLAVLGSRFGDCTISPYCEYNVEVLTRPVIPDNIKHWKVFDDDAQVKRFLKNQ</sequence>
<organism evidence="1 2">
    <name type="scientific">Taxus chinensis</name>
    <name type="common">Chinese yew</name>
    <name type="synonym">Taxus wallichiana var. chinensis</name>
    <dbReference type="NCBI Taxonomy" id="29808"/>
    <lineage>
        <taxon>Eukaryota</taxon>
        <taxon>Viridiplantae</taxon>
        <taxon>Streptophyta</taxon>
        <taxon>Embryophyta</taxon>
        <taxon>Tracheophyta</taxon>
        <taxon>Spermatophyta</taxon>
        <taxon>Pinopsida</taxon>
        <taxon>Pinidae</taxon>
        <taxon>Conifers II</taxon>
        <taxon>Cupressales</taxon>
        <taxon>Taxaceae</taxon>
        <taxon>Taxus</taxon>
    </lineage>
</organism>